<gene>
    <name evidence="3" type="ORF">E3A20_18700</name>
</gene>
<evidence type="ECO:0008006" key="5">
    <source>
        <dbReference type="Google" id="ProtNLM"/>
    </source>
</evidence>
<proteinExistence type="predicted"/>
<name>A0A5C6M7B4_9PLAN</name>
<evidence type="ECO:0000256" key="2">
    <source>
        <dbReference type="SAM" id="MobiDB-lite"/>
    </source>
</evidence>
<dbReference type="PROSITE" id="PS51257">
    <property type="entry name" value="PROKAR_LIPOPROTEIN"/>
    <property type="match status" value="1"/>
</dbReference>
<sequence length="144" mass="15982">MHLLIKGILAVGSLSACVTPTEERKISSDQQDTLDRQAQARSTEVARKNFGKQRQDYIQTASDDLNRLEEQIASIKARKIKNPEERTVHEDNVASLEGALAAARDKLADLDEASEDEWAIKQREVEVAIMTARASVEANQSPTH</sequence>
<feature type="coiled-coil region" evidence="1">
    <location>
        <begin position="58"/>
        <end position="113"/>
    </location>
</feature>
<protein>
    <recommendedName>
        <fullName evidence="5">DUF4398 domain-containing protein</fullName>
    </recommendedName>
</protein>
<keyword evidence="4" id="KW-1185">Reference proteome</keyword>
<evidence type="ECO:0000313" key="4">
    <source>
        <dbReference type="Proteomes" id="UP000321083"/>
    </source>
</evidence>
<organism evidence="3 4">
    <name type="scientific">Planctomyces bekefii</name>
    <dbReference type="NCBI Taxonomy" id="1653850"/>
    <lineage>
        <taxon>Bacteria</taxon>
        <taxon>Pseudomonadati</taxon>
        <taxon>Planctomycetota</taxon>
        <taxon>Planctomycetia</taxon>
        <taxon>Planctomycetales</taxon>
        <taxon>Planctomycetaceae</taxon>
        <taxon>Planctomyces</taxon>
    </lineage>
</organism>
<accession>A0A5C6M7B4</accession>
<dbReference type="Proteomes" id="UP000321083">
    <property type="component" value="Unassembled WGS sequence"/>
</dbReference>
<dbReference type="EMBL" id="SRHE01000422">
    <property type="protein sequence ID" value="TWW09004.1"/>
    <property type="molecule type" value="Genomic_DNA"/>
</dbReference>
<evidence type="ECO:0000313" key="3">
    <source>
        <dbReference type="EMBL" id="TWW09004.1"/>
    </source>
</evidence>
<reference evidence="3 4" key="2">
    <citation type="submission" date="2019-08" db="EMBL/GenBank/DDBJ databases">
        <authorList>
            <person name="Henke P."/>
        </authorList>
    </citation>
    <scope>NUCLEOTIDE SEQUENCE [LARGE SCALE GENOMIC DNA]</scope>
    <source>
        <strain evidence="3">Phe10_nw2017</strain>
    </source>
</reference>
<dbReference type="AlphaFoldDB" id="A0A5C6M7B4"/>
<reference evidence="3 4" key="1">
    <citation type="submission" date="2019-08" db="EMBL/GenBank/DDBJ databases">
        <title>100 year-old enigma solved: identification of Planctomyces bekefii, the type genus and species of the phylum Planctomycetes.</title>
        <authorList>
            <person name="Svetlana D.N."/>
            <person name="Overmann J."/>
        </authorList>
    </citation>
    <scope>NUCLEOTIDE SEQUENCE [LARGE SCALE GENOMIC DNA]</scope>
    <source>
        <strain evidence="3">Phe10_nw2017</strain>
    </source>
</reference>
<keyword evidence="1" id="KW-0175">Coiled coil</keyword>
<feature type="region of interest" description="Disordered" evidence="2">
    <location>
        <begin position="22"/>
        <end position="48"/>
    </location>
</feature>
<evidence type="ECO:0000256" key="1">
    <source>
        <dbReference type="SAM" id="Coils"/>
    </source>
</evidence>
<comment type="caution">
    <text evidence="3">The sequence shown here is derived from an EMBL/GenBank/DDBJ whole genome shotgun (WGS) entry which is preliminary data.</text>
</comment>